<dbReference type="PRINTS" id="PR00813">
    <property type="entry name" value="BCTERIALGSPG"/>
</dbReference>
<dbReference type="InterPro" id="IPR031982">
    <property type="entry name" value="PilE-like"/>
</dbReference>
<keyword evidence="4" id="KW-1185">Reference proteome</keyword>
<dbReference type="Pfam" id="PF07963">
    <property type="entry name" value="N_methyl"/>
    <property type="match status" value="1"/>
</dbReference>
<comment type="caution">
    <text evidence="3">The sequence shown here is derived from an EMBL/GenBank/DDBJ whole genome shotgun (WGS) entry which is preliminary data.</text>
</comment>
<keyword evidence="2" id="KW-0812">Transmembrane</keyword>
<name>A0ABU5P311_9GAMM</name>
<protein>
    <submittedName>
        <fullName evidence="3">Type IV pilin protein</fullName>
    </submittedName>
</protein>
<dbReference type="EMBL" id="JAYDCJ010000005">
    <property type="protein sequence ID" value="MEA1082471.1"/>
    <property type="molecule type" value="Genomic_DNA"/>
</dbReference>
<dbReference type="SUPFAM" id="SSF54523">
    <property type="entry name" value="Pili subunits"/>
    <property type="match status" value="1"/>
</dbReference>
<dbReference type="PROSITE" id="PS00409">
    <property type="entry name" value="PROKAR_NTER_METHYL"/>
    <property type="match status" value="1"/>
</dbReference>
<keyword evidence="2" id="KW-0472">Membrane</keyword>
<proteinExistence type="predicted"/>
<dbReference type="NCBIfam" id="TIGR02532">
    <property type="entry name" value="IV_pilin_GFxxxE"/>
    <property type="match status" value="1"/>
</dbReference>
<dbReference type="InterPro" id="IPR012902">
    <property type="entry name" value="N_methyl_site"/>
</dbReference>
<dbReference type="InterPro" id="IPR045584">
    <property type="entry name" value="Pilin-like"/>
</dbReference>
<keyword evidence="1" id="KW-0488">Methylation</keyword>
<dbReference type="Proteomes" id="UP001305746">
    <property type="component" value="Unassembled WGS sequence"/>
</dbReference>
<evidence type="ECO:0000313" key="3">
    <source>
        <dbReference type="EMBL" id="MEA1082471.1"/>
    </source>
</evidence>
<sequence>MSLKSLKKPQERGFTLIELMIVVAIIGIIAAIAYPSYMDQVQSTRRADAQGALVTFANAMERFYTQNNSYIGADGGTSTISNTLTAPDASVFASVSPTDGNAVYNLRIYNLTANSYELRAVPIAGGPQAGDGFLQLSSNGARGWDADNSGGLSGAEQTWKK</sequence>
<dbReference type="PANTHER" id="PTHR30093">
    <property type="entry name" value="GENERAL SECRETION PATHWAY PROTEIN G"/>
    <property type="match status" value="1"/>
</dbReference>
<evidence type="ECO:0000313" key="4">
    <source>
        <dbReference type="Proteomes" id="UP001305746"/>
    </source>
</evidence>
<dbReference type="Pfam" id="PF16732">
    <property type="entry name" value="ComP_DUS"/>
    <property type="match status" value="1"/>
</dbReference>
<organism evidence="3 4">
    <name type="scientific">Marinobacter qingdaonensis</name>
    <dbReference type="NCBI Taxonomy" id="3108486"/>
    <lineage>
        <taxon>Bacteria</taxon>
        <taxon>Pseudomonadati</taxon>
        <taxon>Pseudomonadota</taxon>
        <taxon>Gammaproteobacteria</taxon>
        <taxon>Pseudomonadales</taxon>
        <taxon>Marinobacteraceae</taxon>
        <taxon>Marinobacter</taxon>
    </lineage>
</organism>
<feature type="transmembrane region" description="Helical" evidence="2">
    <location>
        <begin position="12"/>
        <end position="34"/>
    </location>
</feature>
<dbReference type="RefSeq" id="WP_322856973.1">
    <property type="nucleotide sequence ID" value="NZ_JAYDCJ010000005.1"/>
</dbReference>
<accession>A0ABU5P311</accession>
<evidence type="ECO:0000256" key="1">
    <source>
        <dbReference type="ARBA" id="ARBA00022481"/>
    </source>
</evidence>
<evidence type="ECO:0000256" key="2">
    <source>
        <dbReference type="SAM" id="Phobius"/>
    </source>
</evidence>
<reference evidence="3 4" key="1">
    <citation type="submission" date="2023-12" db="EMBL/GenBank/DDBJ databases">
        <title>Marinobacter qingdaonensis sp. nov., isolated from the intertidal sediment of Qingdao, PR China.</title>
        <authorList>
            <person name="Li Y."/>
        </authorList>
    </citation>
    <scope>NUCLEOTIDE SEQUENCE [LARGE SCALE GENOMIC DNA]</scope>
    <source>
        <strain evidence="3 4">ASW11-75</strain>
    </source>
</reference>
<keyword evidence="2" id="KW-1133">Transmembrane helix</keyword>
<dbReference type="Gene3D" id="3.30.700.10">
    <property type="entry name" value="Glycoprotein, Type 4 Pilin"/>
    <property type="match status" value="1"/>
</dbReference>
<dbReference type="PANTHER" id="PTHR30093:SF47">
    <property type="entry name" value="TYPE IV PILUS NON-CORE MINOR PILIN PILE"/>
    <property type="match status" value="1"/>
</dbReference>
<gene>
    <name evidence="3" type="ORF">U5822_17535</name>
</gene>
<dbReference type="InterPro" id="IPR000983">
    <property type="entry name" value="Bac_GSPG_pilin"/>
</dbReference>